<feature type="compositionally biased region" description="Low complexity" evidence="4">
    <location>
        <begin position="114"/>
        <end position="135"/>
    </location>
</feature>
<dbReference type="InterPro" id="IPR001940">
    <property type="entry name" value="Peptidase_S1C"/>
</dbReference>
<dbReference type="InterPro" id="IPR036034">
    <property type="entry name" value="PDZ_sf"/>
</dbReference>
<organism evidence="6 7">
    <name type="scientific">Calidifontibacter indicus</name>
    <dbReference type="NCBI Taxonomy" id="419650"/>
    <lineage>
        <taxon>Bacteria</taxon>
        <taxon>Bacillati</taxon>
        <taxon>Actinomycetota</taxon>
        <taxon>Actinomycetes</taxon>
        <taxon>Micrococcales</taxon>
        <taxon>Dermacoccaceae</taxon>
        <taxon>Calidifontibacter</taxon>
    </lineage>
</organism>
<dbReference type="SUPFAM" id="SSF50494">
    <property type="entry name" value="Trypsin-like serine proteases"/>
    <property type="match status" value="1"/>
</dbReference>
<dbReference type="Proteomes" id="UP000256253">
    <property type="component" value="Unassembled WGS sequence"/>
</dbReference>
<feature type="region of interest" description="Disordered" evidence="4">
    <location>
        <begin position="327"/>
        <end position="352"/>
    </location>
</feature>
<dbReference type="InterPro" id="IPR043504">
    <property type="entry name" value="Peptidase_S1_PA_chymotrypsin"/>
</dbReference>
<evidence type="ECO:0000313" key="7">
    <source>
        <dbReference type="Proteomes" id="UP000256253"/>
    </source>
</evidence>
<comment type="similarity">
    <text evidence="1">Belongs to the peptidase S1C family.</text>
</comment>
<accession>A0A3D9ULJ9</accession>
<dbReference type="PANTHER" id="PTHR43343">
    <property type="entry name" value="PEPTIDASE S12"/>
    <property type="match status" value="1"/>
</dbReference>
<gene>
    <name evidence="6" type="ORF">DFJ65_1183</name>
</gene>
<feature type="compositionally biased region" description="Low complexity" evidence="4">
    <location>
        <begin position="78"/>
        <end position="100"/>
    </location>
</feature>
<name>A0A3D9ULJ9_9MICO</name>
<evidence type="ECO:0000256" key="4">
    <source>
        <dbReference type="SAM" id="MobiDB-lite"/>
    </source>
</evidence>
<dbReference type="AlphaFoldDB" id="A0A3D9ULJ9"/>
<dbReference type="PRINTS" id="PR00834">
    <property type="entry name" value="PROTEASES2C"/>
</dbReference>
<evidence type="ECO:0000256" key="2">
    <source>
        <dbReference type="ARBA" id="ARBA00022670"/>
    </source>
</evidence>
<dbReference type="Pfam" id="PF13365">
    <property type="entry name" value="Trypsin_2"/>
    <property type="match status" value="1"/>
</dbReference>
<evidence type="ECO:0000256" key="1">
    <source>
        <dbReference type="ARBA" id="ARBA00010541"/>
    </source>
</evidence>
<comment type="caution">
    <text evidence="6">The sequence shown here is derived from an EMBL/GenBank/DDBJ whole genome shotgun (WGS) entry which is preliminary data.</text>
</comment>
<feature type="domain" description="PDZ" evidence="5">
    <location>
        <begin position="400"/>
        <end position="492"/>
    </location>
</feature>
<dbReference type="GO" id="GO:0006508">
    <property type="term" value="P:proteolysis"/>
    <property type="evidence" value="ECO:0007669"/>
    <property type="project" value="UniProtKB-KW"/>
</dbReference>
<keyword evidence="7" id="KW-1185">Reference proteome</keyword>
<dbReference type="GO" id="GO:0004252">
    <property type="term" value="F:serine-type endopeptidase activity"/>
    <property type="evidence" value="ECO:0007669"/>
    <property type="project" value="InterPro"/>
</dbReference>
<evidence type="ECO:0000313" key="6">
    <source>
        <dbReference type="EMBL" id="REF30189.1"/>
    </source>
</evidence>
<dbReference type="InterPro" id="IPR009003">
    <property type="entry name" value="Peptidase_S1_PA"/>
</dbReference>
<proteinExistence type="inferred from homology"/>
<protein>
    <submittedName>
        <fullName evidence="6">Putative serine protease PepD</fullName>
    </submittedName>
</protein>
<keyword evidence="2 6" id="KW-0645">Protease</keyword>
<dbReference type="PANTHER" id="PTHR43343:SF3">
    <property type="entry name" value="PROTEASE DO-LIKE 8, CHLOROPLASTIC"/>
    <property type="match status" value="1"/>
</dbReference>
<reference evidence="6 7" key="1">
    <citation type="submission" date="2018-08" db="EMBL/GenBank/DDBJ databases">
        <title>Sequencing the genomes of 1000 actinobacteria strains.</title>
        <authorList>
            <person name="Klenk H.-P."/>
        </authorList>
    </citation>
    <scope>NUCLEOTIDE SEQUENCE [LARGE SCALE GENOMIC DNA]</scope>
    <source>
        <strain evidence="6 7">DSM 22967</strain>
    </source>
</reference>
<dbReference type="Gene3D" id="2.30.42.10">
    <property type="match status" value="1"/>
</dbReference>
<dbReference type="Gene3D" id="2.40.10.10">
    <property type="entry name" value="Trypsin-like serine proteases"/>
    <property type="match status" value="2"/>
</dbReference>
<evidence type="ECO:0000259" key="5">
    <source>
        <dbReference type="PROSITE" id="PS50106"/>
    </source>
</evidence>
<dbReference type="SMART" id="SM00228">
    <property type="entry name" value="PDZ"/>
    <property type="match status" value="1"/>
</dbReference>
<feature type="region of interest" description="Disordered" evidence="4">
    <location>
        <begin position="1"/>
        <end position="137"/>
    </location>
</feature>
<dbReference type="InterPro" id="IPR001478">
    <property type="entry name" value="PDZ"/>
</dbReference>
<dbReference type="EMBL" id="QTUA01000001">
    <property type="protein sequence ID" value="REF30189.1"/>
    <property type="molecule type" value="Genomic_DNA"/>
</dbReference>
<dbReference type="SUPFAM" id="SSF50156">
    <property type="entry name" value="PDZ domain-like"/>
    <property type="match status" value="1"/>
</dbReference>
<feature type="compositionally biased region" description="Polar residues" evidence="4">
    <location>
        <begin position="339"/>
        <end position="352"/>
    </location>
</feature>
<sequence>MSYDNNPSDPDRSADAPSDARSPFGGERRAQESAAQRSAGSADRGDDITGPIPPVPDARPVPSAGPDQTRSFQMPHRGQQGPAPMGGPQPYGAPAQGPWANPTGQGAPYAAAQSGPFGPANGAPGNNASGGSTTATRRRRGAPWIAVPIAAVLAAGLASGTTYALSDNQAGGSSTTTTKVVQANPADYKDGTGVNWAGTAQKVTDSVVSITVGSSSTGGGEGSGVVLDTKGNIVTNNHVVAAGGSSNPSITVTLTNNLTYKATVVGTDPATDLAVIRLQKPPADLKPIAMGDDATLQVGQPVMAIGNPLGLSSTVTTGIVSALNRPVTAGSSSGDSSSTTNAVQTSAPINPGNSGGALVNASGQLIGINSSIASVGGSSGSSQSGNIGIGFAIPVSVVESITSQLISKGSVVHAQLGVQASTGSVQIGDATETAAEIKEVVSGSAADKAGLKVGDAIVEADGRPIVSSEALVGYVRAKTVGEKVQLTVVRDGKRTQISVSLGKAS</sequence>
<feature type="compositionally biased region" description="Low complexity" evidence="4">
    <location>
        <begin position="32"/>
        <end position="42"/>
    </location>
</feature>
<dbReference type="InterPro" id="IPR051201">
    <property type="entry name" value="Chloro_Bact_Ser_Proteases"/>
</dbReference>
<dbReference type="Pfam" id="PF13180">
    <property type="entry name" value="PDZ_2"/>
    <property type="match status" value="1"/>
</dbReference>
<dbReference type="RefSeq" id="WP_245950051.1">
    <property type="nucleotide sequence ID" value="NZ_QTUA01000001.1"/>
</dbReference>
<dbReference type="PROSITE" id="PS50106">
    <property type="entry name" value="PDZ"/>
    <property type="match status" value="1"/>
</dbReference>
<evidence type="ECO:0000256" key="3">
    <source>
        <dbReference type="ARBA" id="ARBA00022801"/>
    </source>
</evidence>
<keyword evidence="3" id="KW-0378">Hydrolase</keyword>